<keyword evidence="2" id="KW-1185">Reference proteome</keyword>
<organism evidence="1 2">
    <name type="scientific">Gracilimonas halophila</name>
    <dbReference type="NCBI Taxonomy" id="1834464"/>
    <lineage>
        <taxon>Bacteria</taxon>
        <taxon>Pseudomonadati</taxon>
        <taxon>Balneolota</taxon>
        <taxon>Balneolia</taxon>
        <taxon>Balneolales</taxon>
        <taxon>Balneolaceae</taxon>
        <taxon>Gracilimonas</taxon>
    </lineage>
</organism>
<dbReference type="Proteomes" id="UP001597460">
    <property type="component" value="Unassembled WGS sequence"/>
</dbReference>
<sequence length="64" mass="7513">MRTEAEIRQKGMEALLKELGDVEAEIFIKNLIREPFDYTNWQKDLWNDKSVQEISSNADKAVKK</sequence>
<proteinExistence type="predicted"/>
<name>A0ABW5JI03_9BACT</name>
<dbReference type="RefSeq" id="WP_390300148.1">
    <property type="nucleotide sequence ID" value="NZ_JBHULI010000022.1"/>
</dbReference>
<gene>
    <name evidence="1" type="ORF">ACFSVN_06345</name>
</gene>
<protein>
    <submittedName>
        <fullName evidence="1">Uncharacterized protein</fullName>
    </submittedName>
</protein>
<comment type="caution">
    <text evidence="1">The sequence shown here is derived from an EMBL/GenBank/DDBJ whole genome shotgun (WGS) entry which is preliminary data.</text>
</comment>
<evidence type="ECO:0000313" key="1">
    <source>
        <dbReference type="EMBL" id="MFD2532058.1"/>
    </source>
</evidence>
<reference evidence="2" key="1">
    <citation type="journal article" date="2019" name="Int. J. Syst. Evol. Microbiol.">
        <title>The Global Catalogue of Microorganisms (GCM) 10K type strain sequencing project: providing services to taxonomists for standard genome sequencing and annotation.</title>
        <authorList>
            <consortium name="The Broad Institute Genomics Platform"/>
            <consortium name="The Broad Institute Genome Sequencing Center for Infectious Disease"/>
            <person name="Wu L."/>
            <person name="Ma J."/>
        </authorList>
    </citation>
    <scope>NUCLEOTIDE SEQUENCE [LARGE SCALE GENOMIC DNA]</scope>
    <source>
        <strain evidence="2">KCTC 52042</strain>
    </source>
</reference>
<dbReference type="EMBL" id="JBHULI010000022">
    <property type="protein sequence ID" value="MFD2532058.1"/>
    <property type="molecule type" value="Genomic_DNA"/>
</dbReference>
<evidence type="ECO:0000313" key="2">
    <source>
        <dbReference type="Proteomes" id="UP001597460"/>
    </source>
</evidence>
<accession>A0ABW5JI03</accession>